<dbReference type="EC" id="1.4.1.24" evidence="5"/>
<feature type="domain" description="3-dehydroquinate synthase C-terminal" evidence="7">
    <location>
        <begin position="219"/>
        <end position="392"/>
    </location>
</feature>
<protein>
    <recommendedName>
        <fullName evidence="5">3-dehydroquinate synthase</fullName>
        <shortName evidence="5">DHQ synthase</shortName>
        <ecNumber evidence="5">1.4.1.24</ecNumber>
    </recommendedName>
    <alternativeName>
        <fullName evidence="5">3-dehydroquinate synthase II</fullName>
    </alternativeName>
</protein>
<evidence type="ECO:0000256" key="2">
    <source>
        <dbReference type="ARBA" id="ARBA00023002"/>
    </source>
</evidence>
<keyword evidence="8" id="KW-0456">Lyase</keyword>
<dbReference type="PATRIC" id="fig|662478.6.peg.3724"/>
<dbReference type="EMBL" id="AOLP01000019">
    <property type="protein sequence ID" value="EMA00538.1"/>
    <property type="molecule type" value="Genomic_DNA"/>
</dbReference>
<evidence type="ECO:0000259" key="7">
    <source>
        <dbReference type="Pfam" id="PF26558"/>
    </source>
</evidence>
<dbReference type="GO" id="GO:0003856">
    <property type="term" value="F:3-dehydroquinate synthase activity"/>
    <property type="evidence" value="ECO:0007669"/>
    <property type="project" value="InterPro"/>
</dbReference>
<reference evidence="8 9" key="1">
    <citation type="journal article" date="2014" name="PLoS Genet.">
        <title>Phylogenetically driven sequencing of extremely halophilic archaea reveals strategies for static and dynamic osmo-response.</title>
        <authorList>
            <person name="Becker E.A."/>
            <person name="Seitzer P.M."/>
            <person name="Tritt A."/>
            <person name="Larsen D."/>
            <person name="Krusor M."/>
            <person name="Yao A.I."/>
            <person name="Wu D."/>
            <person name="Madern D."/>
            <person name="Eisen J.A."/>
            <person name="Darling A.E."/>
            <person name="Facciotti M.T."/>
        </authorList>
    </citation>
    <scope>NUCLEOTIDE SEQUENCE [LARGE SCALE GENOMIC DNA]</scope>
    <source>
        <strain evidence="8 9">ATCC 35960</strain>
    </source>
</reference>
<comment type="catalytic activity">
    <reaction evidence="5">
        <text>2-amino-2,3,7-trideoxy-D-lyxo-hept-6-ulosonate + NAD(+) + H2O = 3-dehydroquinate + NH4(+) + NADH + H(+)</text>
        <dbReference type="Rhea" id="RHEA:25956"/>
        <dbReference type="ChEBI" id="CHEBI:15377"/>
        <dbReference type="ChEBI" id="CHEBI:15378"/>
        <dbReference type="ChEBI" id="CHEBI:28938"/>
        <dbReference type="ChEBI" id="CHEBI:32364"/>
        <dbReference type="ChEBI" id="CHEBI:57540"/>
        <dbReference type="ChEBI" id="CHEBI:57945"/>
        <dbReference type="ChEBI" id="CHEBI:58859"/>
        <dbReference type="EC" id="1.4.1.24"/>
    </reaction>
</comment>
<evidence type="ECO:0000313" key="9">
    <source>
        <dbReference type="Proteomes" id="UP000011553"/>
    </source>
</evidence>
<dbReference type="HAMAP" id="MF_01244">
    <property type="entry name" value="Arch_DHQ_synthase"/>
    <property type="match status" value="1"/>
</dbReference>
<sequence>MTRSVWLKADDAVGDWETRKRRITAGLEAGVDWVLVDEADVEKVRELGDVNIAAFRTDADVHVMEAEEDDGEPAALADAYIVGKDGEGDATVELPSDFSGSADLTTLRRGDDLANGSYVRILSKDYEAFAEEAARDGDYTIVIGEDWTIIPLENLIARIGEETDLIAGVTTAEEAKTAFETLELGSDGVLLDSDDPDEIRKTVEVRDEAERESLDLVWAEVTEVERTGMADRVCVDTGTIMDHDEGMLVGSMARGLFFVHAETAKSPYVASRPFRVNAGAVHAYARTPDGGTVYLSELESGDEVQLIDTNGNTREAIVGRVKIEKRPMFRISADYEGDRVTTLLQNAETIKVHTREGRTAVTDLEPGDEMLIYYEDTARHFGEAVEESIIEK</sequence>
<comment type="function">
    <text evidence="5">Catalyzes the oxidative deamination and cyclization of 2-amino-3,7-dideoxy-D-threo-hept-6-ulosonic acid (ADH) to yield 3-dehydroquinate (DHQ), which is fed into the canonical shikimic pathway of aromatic amino acid biosynthesis.</text>
</comment>
<dbReference type="NCBIfam" id="NF002623">
    <property type="entry name" value="PRK02290.1-1"/>
    <property type="match status" value="1"/>
</dbReference>
<dbReference type="InterPro" id="IPR002812">
    <property type="entry name" value="DHQS"/>
</dbReference>
<dbReference type="GO" id="GO:0102042">
    <property type="term" value="F:dehydroquinate synthase activity"/>
    <property type="evidence" value="ECO:0007669"/>
    <property type="project" value="UniProtKB-EC"/>
</dbReference>
<evidence type="ECO:0000259" key="6">
    <source>
        <dbReference type="Pfam" id="PF01959"/>
    </source>
</evidence>
<comment type="similarity">
    <text evidence="5">Belongs to the archaeal-type DHQ synthase family.</text>
</comment>
<dbReference type="Pfam" id="PF26558">
    <property type="entry name" value="DHQS_2nd"/>
    <property type="match status" value="1"/>
</dbReference>
<dbReference type="GO" id="GO:0008652">
    <property type="term" value="P:amino acid biosynthetic process"/>
    <property type="evidence" value="ECO:0007669"/>
    <property type="project" value="UniProtKB-KW"/>
</dbReference>
<dbReference type="InterPro" id="IPR030960">
    <property type="entry name" value="DHQS/DOIS_N"/>
</dbReference>
<dbReference type="RefSeq" id="WP_004971224.1">
    <property type="nucleotide sequence ID" value="NZ_AOLP01000019.1"/>
</dbReference>
<feature type="domain" description="3-dehydroquinate synthase N-terminal" evidence="6">
    <location>
        <begin position="3"/>
        <end position="205"/>
    </location>
</feature>
<keyword evidence="4 5" id="KW-0057">Aromatic amino acid biosynthesis</keyword>
<keyword evidence="9" id="KW-1185">Reference proteome</keyword>
<keyword evidence="3 5" id="KW-0520">NAD</keyword>
<dbReference type="GO" id="GO:0009073">
    <property type="term" value="P:aromatic amino acid family biosynthetic process"/>
    <property type="evidence" value="ECO:0007669"/>
    <property type="project" value="UniProtKB-UniRule"/>
</dbReference>
<organism evidence="8 9">
    <name type="scientific">Haloferax denitrificans ATCC 35960</name>
    <dbReference type="NCBI Taxonomy" id="662478"/>
    <lineage>
        <taxon>Archaea</taxon>
        <taxon>Methanobacteriati</taxon>
        <taxon>Methanobacteriota</taxon>
        <taxon>Stenosarchaea group</taxon>
        <taxon>Halobacteria</taxon>
        <taxon>Halobacteriales</taxon>
        <taxon>Haloferacaceae</taxon>
        <taxon>Haloferax</taxon>
    </lineage>
</organism>
<dbReference type="Pfam" id="PF01959">
    <property type="entry name" value="DHQS"/>
    <property type="match status" value="1"/>
</dbReference>
<evidence type="ECO:0000256" key="3">
    <source>
        <dbReference type="ARBA" id="ARBA00023027"/>
    </source>
</evidence>
<dbReference type="PANTHER" id="PTHR33563:SF1">
    <property type="entry name" value="3-DEHYDROQUINATE SYNTHASE"/>
    <property type="match status" value="1"/>
</dbReference>
<dbReference type="AlphaFoldDB" id="M0IWX6"/>
<dbReference type="InterPro" id="IPR056179">
    <property type="entry name" value="DHQS_C"/>
</dbReference>
<comment type="caution">
    <text evidence="8">The sequence shown here is derived from an EMBL/GenBank/DDBJ whole genome shotgun (WGS) entry which is preliminary data.</text>
</comment>
<dbReference type="PANTHER" id="PTHR33563">
    <property type="match status" value="1"/>
</dbReference>
<dbReference type="Proteomes" id="UP000011553">
    <property type="component" value="Unassembled WGS sequence"/>
</dbReference>
<gene>
    <name evidence="5" type="primary">aroB'</name>
    <name evidence="8" type="ORF">C438_18835</name>
</gene>
<dbReference type="PIRSF" id="PIRSF006655">
    <property type="entry name" value="DHQ_synth"/>
    <property type="match status" value="1"/>
</dbReference>
<proteinExistence type="inferred from homology"/>
<evidence type="ECO:0000256" key="1">
    <source>
        <dbReference type="ARBA" id="ARBA00022605"/>
    </source>
</evidence>
<evidence type="ECO:0000313" key="8">
    <source>
        <dbReference type="EMBL" id="EMA00538.1"/>
    </source>
</evidence>
<dbReference type="GO" id="GO:0051287">
    <property type="term" value="F:NAD binding"/>
    <property type="evidence" value="ECO:0007669"/>
    <property type="project" value="UniProtKB-UniRule"/>
</dbReference>
<name>M0IWX6_9EURY</name>
<keyword evidence="1 5" id="KW-0028">Amino-acid biosynthesis</keyword>
<evidence type="ECO:0000256" key="5">
    <source>
        <dbReference type="HAMAP-Rule" id="MF_01244"/>
    </source>
</evidence>
<evidence type="ECO:0000256" key="4">
    <source>
        <dbReference type="ARBA" id="ARBA00023141"/>
    </source>
</evidence>
<keyword evidence="2 5" id="KW-0560">Oxidoreductase</keyword>
<accession>M0IWX6</accession>